<gene>
    <name evidence="2" type="ORF">BECKFW1821A_GA0114235_10353</name>
</gene>
<keyword evidence="1" id="KW-0812">Transmembrane</keyword>
<sequence>MTFIVEHKDIIVIILGMIGFFMALRTFRFNLQQRKIENTFKILEFMRKHIGTEQINTFIEAFHANNPLGGHVNEFQYPNGRKEHLDDFFLRGRKWKWRYSQHN</sequence>
<reference evidence="2" key="1">
    <citation type="submission" date="2019-02" db="EMBL/GenBank/DDBJ databases">
        <authorList>
            <person name="Gruber-Vodicka R. H."/>
            <person name="Seah K. B. B."/>
        </authorList>
    </citation>
    <scope>NUCLEOTIDE SEQUENCE</scope>
    <source>
        <strain evidence="2">BECK_BZ15</strain>
    </source>
</reference>
<keyword evidence="1" id="KW-0472">Membrane</keyword>
<organism evidence="2">
    <name type="scientific">Candidatus Kentrum sp. FW</name>
    <dbReference type="NCBI Taxonomy" id="2126338"/>
    <lineage>
        <taxon>Bacteria</taxon>
        <taxon>Pseudomonadati</taxon>
        <taxon>Pseudomonadota</taxon>
        <taxon>Gammaproteobacteria</taxon>
        <taxon>Candidatus Kentrum</taxon>
    </lineage>
</organism>
<feature type="transmembrane region" description="Helical" evidence="1">
    <location>
        <begin position="12"/>
        <end position="31"/>
    </location>
</feature>
<proteinExistence type="predicted"/>
<dbReference type="AlphaFoldDB" id="A0A450SGJ3"/>
<protein>
    <submittedName>
        <fullName evidence="2">Uncharacterized protein</fullName>
    </submittedName>
</protein>
<accession>A0A450SGJ3</accession>
<evidence type="ECO:0000313" key="2">
    <source>
        <dbReference type="EMBL" id="VFJ52176.1"/>
    </source>
</evidence>
<keyword evidence="1" id="KW-1133">Transmembrane helix</keyword>
<name>A0A450SGJ3_9GAMM</name>
<evidence type="ECO:0000256" key="1">
    <source>
        <dbReference type="SAM" id="Phobius"/>
    </source>
</evidence>
<dbReference type="EMBL" id="CAADEW010000035">
    <property type="protein sequence ID" value="VFJ52176.1"/>
    <property type="molecule type" value="Genomic_DNA"/>
</dbReference>